<protein>
    <submittedName>
        <fullName evidence="1">Uncharacterized protein</fullName>
    </submittedName>
</protein>
<name>A0ACC3CHM5_PYRYE</name>
<gene>
    <name evidence="1" type="ORF">I4F81_012161</name>
</gene>
<reference evidence="1" key="1">
    <citation type="submission" date="2019-11" db="EMBL/GenBank/DDBJ databases">
        <title>Nori genome reveals adaptations in red seaweeds to the harsh intertidal environment.</title>
        <authorList>
            <person name="Wang D."/>
            <person name="Mao Y."/>
        </authorList>
    </citation>
    <scope>NUCLEOTIDE SEQUENCE</scope>
    <source>
        <tissue evidence="1">Gametophyte</tissue>
    </source>
</reference>
<proteinExistence type="predicted"/>
<comment type="caution">
    <text evidence="1">The sequence shown here is derived from an EMBL/GenBank/DDBJ whole genome shotgun (WGS) entry which is preliminary data.</text>
</comment>
<evidence type="ECO:0000313" key="2">
    <source>
        <dbReference type="Proteomes" id="UP000798662"/>
    </source>
</evidence>
<keyword evidence="2" id="KW-1185">Reference proteome</keyword>
<sequence>MTLDGSGVGYRGGIKPELNSVGAGAMNGVSGPGTLVNGSHAAEDDYVVYQGTGANGVANNMAVTLHNSFVHDSVVCCVRYSFDGQYLATGSNRCAHIFEAASGQRVAAFDREDGVGGGGGGGGGDDDGAGGSGADSYVRAVCFTPDGESLVTGAEDHVVKVWDVRNRTVRHSFVGHETDIYSVDASTDGRFIASGSGDKTAKLWSLQTGQLLATLGGPTGATDGITSVAVSPTSAHVAAGSLDKIVRVWDVSTGQLVRSFDGHRDSVYSVAFSPDGCLLLSGSLDKTLKLWDLSAADQNSQQCRLTFTGHRDFVLSVAFSPDGRWLLSGSKDRTVQLWDPRNPSMALMLQGHKNSVISIAHNPVAAAIATGSGDCRARMWNYT</sequence>
<organism evidence="1 2">
    <name type="scientific">Pyropia yezoensis</name>
    <name type="common">Susabi-nori</name>
    <name type="synonym">Porphyra yezoensis</name>
    <dbReference type="NCBI Taxonomy" id="2788"/>
    <lineage>
        <taxon>Eukaryota</taxon>
        <taxon>Rhodophyta</taxon>
        <taxon>Bangiophyceae</taxon>
        <taxon>Bangiales</taxon>
        <taxon>Bangiaceae</taxon>
        <taxon>Pyropia</taxon>
    </lineage>
</organism>
<evidence type="ECO:0000313" key="1">
    <source>
        <dbReference type="EMBL" id="KAK1869692.1"/>
    </source>
</evidence>
<dbReference type="Proteomes" id="UP000798662">
    <property type="component" value="Chromosome 3"/>
</dbReference>
<dbReference type="EMBL" id="CM020620">
    <property type="protein sequence ID" value="KAK1869692.1"/>
    <property type="molecule type" value="Genomic_DNA"/>
</dbReference>
<accession>A0ACC3CHM5</accession>